<dbReference type="SMART" id="SM01381">
    <property type="entry name" value="7TM_GPCR_Srsx"/>
    <property type="match status" value="1"/>
</dbReference>
<keyword evidence="12" id="KW-1185">Reference proteome</keyword>
<reference evidence="11 12" key="1">
    <citation type="submission" date="2022-05" db="EMBL/GenBank/DDBJ databases">
        <authorList>
            <consortium name="Genoscope - CEA"/>
            <person name="William W."/>
        </authorList>
    </citation>
    <scope>NUCLEOTIDE SEQUENCE [LARGE SCALE GENOMIC DNA]</scope>
</reference>
<evidence type="ECO:0000313" key="12">
    <source>
        <dbReference type="Proteomes" id="UP001159405"/>
    </source>
</evidence>
<feature type="transmembrane region" description="Helical" evidence="9">
    <location>
        <begin position="66"/>
        <end position="88"/>
    </location>
</feature>
<dbReference type="PRINTS" id="PR00237">
    <property type="entry name" value="GPCRRHODOPSN"/>
</dbReference>
<feature type="transmembrane region" description="Helical" evidence="9">
    <location>
        <begin position="174"/>
        <end position="205"/>
    </location>
</feature>
<name>A0ABN8QV31_9CNID</name>
<feature type="transmembrane region" description="Helical" evidence="9">
    <location>
        <begin position="30"/>
        <end position="54"/>
    </location>
</feature>
<feature type="transmembrane region" description="Helical" evidence="9">
    <location>
        <begin position="108"/>
        <end position="126"/>
    </location>
</feature>
<accession>A0ABN8QV31</accession>
<keyword evidence="7" id="KW-0675">Receptor</keyword>
<keyword evidence="6 9" id="KW-0472">Membrane</keyword>
<keyword evidence="2" id="KW-1003">Cell membrane</keyword>
<keyword evidence="5" id="KW-0297">G-protein coupled receptor</keyword>
<dbReference type="PANTHER" id="PTHR24249">
    <property type="entry name" value="HISTAMINE RECEPTOR-RELATED G-PROTEIN COUPLED RECEPTOR"/>
    <property type="match status" value="1"/>
</dbReference>
<evidence type="ECO:0000256" key="2">
    <source>
        <dbReference type="ARBA" id="ARBA00022475"/>
    </source>
</evidence>
<evidence type="ECO:0000256" key="9">
    <source>
        <dbReference type="SAM" id="Phobius"/>
    </source>
</evidence>
<keyword evidence="8" id="KW-0807">Transducer</keyword>
<evidence type="ECO:0000256" key="7">
    <source>
        <dbReference type="ARBA" id="ARBA00023170"/>
    </source>
</evidence>
<feature type="non-terminal residue" evidence="11">
    <location>
        <position position="309"/>
    </location>
</feature>
<keyword evidence="4 9" id="KW-1133">Transmembrane helix</keyword>
<keyword evidence="3 9" id="KW-0812">Transmembrane</keyword>
<dbReference type="PANTHER" id="PTHR24249:SF372">
    <property type="entry name" value="G-PROTEIN COUPLED RECEPTORS FAMILY 1 PROFILE DOMAIN-CONTAINING PROTEIN"/>
    <property type="match status" value="1"/>
</dbReference>
<comment type="subcellular location">
    <subcellularLocation>
        <location evidence="1">Cell membrane</location>
        <topology evidence="1">Multi-pass membrane protein</topology>
    </subcellularLocation>
</comment>
<dbReference type="InterPro" id="IPR050569">
    <property type="entry name" value="TAAR"/>
</dbReference>
<dbReference type="Gene3D" id="1.20.1070.10">
    <property type="entry name" value="Rhodopsin 7-helix transmembrane proteins"/>
    <property type="match status" value="1"/>
</dbReference>
<dbReference type="PROSITE" id="PS50262">
    <property type="entry name" value="G_PROTEIN_RECEP_F1_2"/>
    <property type="match status" value="1"/>
</dbReference>
<feature type="transmembrane region" description="Helical" evidence="9">
    <location>
        <begin position="147"/>
        <end position="168"/>
    </location>
</feature>
<dbReference type="InterPro" id="IPR017452">
    <property type="entry name" value="GPCR_Rhodpsn_7TM"/>
</dbReference>
<evidence type="ECO:0000256" key="5">
    <source>
        <dbReference type="ARBA" id="ARBA00023040"/>
    </source>
</evidence>
<dbReference type="EMBL" id="CALNXK010000145">
    <property type="protein sequence ID" value="CAH3168537.1"/>
    <property type="molecule type" value="Genomic_DNA"/>
</dbReference>
<evidence type="ECO:0000256" key="6">
    <source>
        <dbReference type="ARBA" id="ARBA00023136"/>
    </source>
</evidence>
<dbReference type="Pfam" id="PF00001">
    <property type="entry name" value="7tm_1"/>
    <property type="match status" value="1"/>
</dbReference>
<evidence type="ECO:0000256" key="3">
    <source>
        <dbReference type="ARBA" id="ARBA00022692"/>
    </source>
</evidence>
<evidence type="ECO:0000259" key="10">
    <source>
        <dbReference type="PROSITE" id="PS50262"/>
    </source>
</evidence>
<protein>
    <recommendedName>
        <fullName evidence="10">G-protein coupled receptors family 1 profile domain-containing protein</fullName>
    </recommendedName>
</protein>
<comment type="caution">
    <text evidence="11">The sequence shown here is derived from an EMBL/GenBank/DDBJ whole genome shotgun (WGS) entry which is preliminary data.</text>
</comment>
<feature type="transmembrane region" description="Helical" evidence="9">
    <location>
        <begin position="267"/>
        <end position="284"/>
    </location>
</feature>
<evidence type="ECO:0000313" key="11">
    <source>
        <dbReference type="EMBL" id="CAH3168537.1"/>
    </source>
</evidence>
<organism evidence="11 12">
    <name type="scientific">Porites lobata</name>
    <dbReference type="NCBI Taxonomy" id="104759"/>
    <lineage>
        <taxon>Eukaryota</taxon>
        <taxon>Metazoa</taxon>
        <taxon>Cnidaria</taxon>
        <taxon>Anthozoa</taxon>
        <taxon>Hexacorallia</taxon>
        <taxon>Scleractinia</taxon>
        <taxon>Fungiina</taxon>
        <taxon>Poritidae</taxon>
        <taxon>Porites</taxon>
    </lineage>
</organism>
<evidence type="ECO:0000256" key="4">
    <source>
        <dbReference type="ARBA" id="ARBA00022989"/>
    </source>
</evidence>
<feature type="transmembrane region" description="Helical" evidence="9">
    <location>
        <begin position="226"/>
        <end position="247"/>
    </location>
</feature>
<gene>
    <name evidence="11" type="ORF">PLOB_00009251</name>
</gene>
<feature type="domain" description="G-protein coupled receptors family 1 profile" evidence="10">
    <location>
        <begin position="46"/>
        <end position="281"/>
    </location>
</feature>
<evidence type="ECO:0000256" key="8">
    <source>
        <dbReference type="ARBA" id="ARBA00023224"/>
    </source>
</evidence>
<proteinExistence type="predicted"/>
<dbReference type="Proteomes" id="UP001159405">
    <property type="component" value="Unassembled WGS sequence"/>
</dbReference>
<dbReference type="InterPro" id="IPR000276">
    <property type="entry name" value="GPCR_Rhodpsn"/>
</dbReference>
<dbReference type="SUPFAM" id="SSF81321">
    <property type="entry name" value="Family A G protein-coupled receptor-like"/>
    <property type="match status" value="1"/>
</dbReference>
<evidence type="ECO:0000256" key="1">
    <source>
        <dbReference type="ARBA" id="ARBA00004651"/>
    </source>
</evidence>
<sequence length="309" mass="35364">FLISKRQESSIDQTGTKQRIFKVKVLKMELWFWILGWILSILTIAGNGFIIFLVCKKRQLRTKTNAFIVSLAVADFCVGVSVVPSFFICDITGGCDWSTGHHPLWTRGIRWLFGYASVMNLCSLVLERYIAIVKPLKYLTAMTRCRVAKMLIFSWTIPIIFVVGRLLILSRNSAMLFFSIFAILVEFFSYSILTFCTASIIRVVYKQGRAAPSLGKVSRFSQHRDKSAIVMMTIVVVVFLICYGVYFRCSFAVLFLNITCNDFSYKIPLLILNSAINPWAYALFKRDIKAMIKRLFCRATFRSNNSVMP</sequence>
<feature type="non-terminal residue" evidence="11">
    <location>
        <position position="1"/>
    </location>
</feature>